<dbReference type="RefSeq" id="WP_183441492.1">
    <property type="nucleotide sequence ID" value="NZ_JACHXD010000007.1"/>
</dbReference>
<comment type="similarity">
    <text evidence="1">Belongs to the ClpA/ClpB family.</text>
</comment>
<evidence type="ECO:0000313" key="4">
    <source>
        <dbReference type="Proteomes" id="UP000541535"/>
    </source>
</evidence>
<dbReference type="EMBL" id="JACHXD010000007">
    <property type="protein sequence ID" value="MBB3119667.1"/>
    <property type="molecule type" value="Genomic_DNA"/>
</dbReference>
<dbReference type="GO" id="GO:0005524">
    <property type="term" value="F:ATP binding"/>
    <property type="evidence" value="ECO:0007669"/>
    <property type="project" value="UniProtKB-KW"/>
</dbReference>
<evidence type="ECO:0000256" key="1">
    <source>
        <dbReference type="ARBA" id="ARBA00008675"/>
    </source>
</evidence>
<protein>
    <submittedName>
        <fullName evidence="3">ATP-dependent Clp protease ATP-binding subunit ClpA</fullName>
    </submittedName>
</protein>
<dbReference type="Pfam" id="PF02861">
    <property type="entry name" value="Clp_N"/>
    <property type="match status" value="1"/>
</dbReference>
<dbReference type="AlphaFoldDB" id="A0A7W5BAN0"/>
<evidence type="ECO:0000313" key="3">
    <source>
        <dbReference type="EMBL" id="MBB3119667.1"/>
    </source>
</evidence>
<accession>A0A7W5BAN0</accession>
<dbReference type="Proteomes" id="UP000541535">
    <property type="component" value="Unassembled WGS sequence"/>
</dbReference>
<feature type="domain" description="Clp R" evidence="2">
    <location>
        <begin position="20"/>
        <end position="116"/>
    </location>
</feature>
<name>A0A7W5BAN0_9BURK</name>
<dbReference type="Gene3D" id="1.10.1780.10">
    <property type="entry name" value="Clp, N-terminal domain"/>
    <property type="match status" value="1"/>
</dbReference>
<dbReference type="SUPFAM" id="SSF81923">
    <property type="entry name" value="Double Clp-N motif"/>
    <property type="match status" value="1"/>
</dbReference>
<evidence type="ECO:0000259" key="2">
    <source>
        <dbReference type="Pfam" id="PF02861"/>
    </source>
</evidence>
<dbReference type="InterPro" id="IPR036628">
    <property type="entry name" value="Clp_N_dom_sf"/>
</dbReference>
<dbReference type="GO" id="GO:0006508">
    <property type="term" value="P:proteolysis"/>
    <property type="evidence" value="ECO:0007669"/>
    <property type="project" value="UniProtKB-KW"/>
</dbReference>
<comment type="caution">
    <text evidence="3">The sequence shown here is derived from an EMBL/GenBank/DDBJ whole genome shotgun (WGS) entry which is preliminary data.</text>
</comment>
<reference evidence="3 4" key="1">
    <citation type="submission" date="2020-08" db="EMBL/GenBank/DDBJ databases">
        <title>Genomic Encyclopedia of Type Strains, Phase III (KMG-III): the genomes of soil and plant-associated and newly described type strains.</title>
        <authorList>
            <person name="Whitman W."/>
        </authorList>
    </citation>
    <scope>NUCLEOTIDE SEQUENCE [LARGE SCALE GENOMIC DNA]</scope>
    <source>
        <strain evidence="3 4">CECT 8897</strain>
    </source>
</reference>
<keyword evidence="3" id="KW-0378">Hydrolase</keyword>
<sequence length="173" mass="18820">MFDRIKQRLRDMGTIKRLCEDAEKHANADGQAQAGAEHFILAALDLPDGTARQALQRLNVAPEQYRAAIARQHQEAMQFAGVATLPEQVQQDAALPPAGGLYQAQASAQALIRQLNERKKEEDSALPLLGAHVLLAMTSAQYGTAVRAMRLLDIDLAALAEAARSEIRAFRPA</sequence>
<dbReference type="InterPro" id="IPR004176">
    <property type="entry name" value="Clp_R_N"/>
</dbReference>
<keyword evidence="4" id="KW-1185">Reference proteome</keyword>
<dbReference type="GO" id="GO:0008233">
    <property type="term" value="F:peptidase activity"/>
    <property type="evidence" value="ECO:0007669"/>
    <property type="project" value="UniProtKB-KW"/>
</dbReference>
<keyword evidence="3" id="KW-0547">Nucleotide-binding</keyword>
<gene>
    <name evidence="3" type="ORF">FHS03_002722</name>
</gene>
<keyword evidence="3" id="KW-0067">ATP-binding</keyword>
<organism evidence="3 4">
    <name type="scientific">Pseudoduganella violacea</name>
    <dbReference type="NCBI Taxonomy" id="1715466"/>
    <lineage>
        <taxon>Bacteria</taxon>
        <taxon>Pseudomonadati</taxon>
        <taxon>Pseudomonadota</taxon>
        <taxon>Betaproteobacteria</taxon>
        <taxon>Burkholderiales</taxon>
        <taxon>Oxalobacteraceae</taxon>
        <taxon>Telluria group</taxon>
        <taxon>Pseudoduganella</taxon>
    </lineage>
</organism>
<proteinExistence type="inferred from homology"/>
<keyword evidence="3" id="KW-0645">Protease</keyword>